<feature type="transmembrane region" description="Helical" evidence="1">
    <location>
        <begin position="92"/>
        <end position="110"/>
    </location>
</feature>
<dbReference type="Proteomes" id="UP000324832">
    <property type="component" value="Unassembled WGS sequence"/>
</dbReference>
<protein>
    <recommendedName>
        <fullName evidence="4">EamA domain-containing protein</fullName>
    </recommendedName>
</protein>
<keyword evidence="3" id="KW-1185">Reference proteome</keyword>
<sequence length="123" mass="13378">MISEAFLAGLWAAIGNTLGKTAGTVSIVGDSHLIWLLLLVVMVMVNTWGLRLFMRSLDASDNTVLPTVISSASSYVLSGIVGVFLFNEDTSRWWWCGILTIIMGLMLISLSNQKSKPDKTVIS</sequence>
<evidence type="ECO:0008006" key="4">
    <source>
        <dbReference type="Google" id="ProtNLM"/>
    </source>
</evidence>
<organism evidence="2 3">
    <name type="scientific">Leptidea sinapis</name>
    <dbReference type="NCBI Taxonomy" id="189913"/>
    <lineage>
        <taxon>Eukaryota</taxon>
        <taxon>Metazoa</taxon>
        <taxon>Ecdysozoa</taxon>
        <taxon>Arthropoda</taxon>
        <taxon>Hexapoda</taxon>
        <taxon>Insecta</taxon>
        <taxon>Pterygota</taxon>
        <taxon>Neoptera</taxon>
        <taxon>Endopterygota</taxon>
        <taxon>Lepidoptera</taxon>
        <taxon>Glossata</taxon>
        <taxon>Ditrysia</taxon>
        <taxon>Papilionoidea</taxon>
        <taxon>Pieridae</taxon>
        <taxon>Dismorphiinae</taxon>
        <taxon>Leptidea</taxon>
    </lineage>
</organism>
<dbReference type="Gene3D" id="1.10.3730.20">
    <property type="match status" value="1"/>
</dbReference>
<reference evidence="2 3" key="1">
    <citation type="submission" date="2017-07" db="EMBL/GenBank/DDBJ databases">
        <authorList>
            <person name="Talla V."/>
            <person name="Backstrom N."/>
        </authorList>
    </citation>
    <scope>NUCLEOTIDE SEQUENCE [LARGE SCALE GENOMIC DNA]</scope>
</reference>
<feature type="transmembrane region" description="Helical" evidence="1">
    <location>
        <begin position="33"/>
        <end position="53"/>
    </location>
</feature>
<name>A0A5E4PLT9_9NEOP</name>
<keyword evidence="1" id="KW-1133">Transmembrane helix</keyword>
<dbReference type="EMBL" id="FZQP02000002">
    <property type="protein sequence ID" value="VVC86256.1"/>
    <property type="molecule type" value="Genomic_DNA"/>
</dbReference>
<accession>A0A5E4PLT9</accession>
<proteinExistence type="predicted"/>
<dbReference type="InterPro" id="IPR037185">
    <property type="entry name" value="EmrE-like"/>
</dbReference>
<evidence type="ECO:0000313" key="2">
    <source>
        <dbReference type="EMBL" id="VVC86256.1"/>
    </source>
</evidence>
<dbReference type="SUPFAM" id="SSF103481">
    <property type="entry name" value="Multidrug resistance efflux transporter EmrE"/>
    <property type="match status" value="1"/>
</dbReference>
<dbReference type="PANTHER" id="PTHR31965:SF1">
    <property type="entry name" value="TRANSMEMBRANE PROTEIN 42"/>
    <property type="match status" value="1"/>
</dbReference>
<keyword evidence="1" id="KW-0812">Transmembrane</keyword>
<dbReference type="InterPro" id="IPR039632">
    <property type="entry name" value="TMEM42"/>
</dbReference>
<keyword evidence="1" id="KW-0472">Membrane</keyword>
<dbReference type="AlphaFoldDB" id="A0A5E4PLT9"/>
<dbReference type="PANTHER" id="PTHR31965">
    <property type="entry name" value="TRANSMEMBRANE PROTEIN 42"/>
    <property type="match status" value="1"/>
</dbReference>
<evidence type="ECO:0000256" key="1">
    <source>
        <dbReference type="SAM" id="Phobius"/>
    </source>
</evidence>
<feature type="transmembrane region" description="Helical" evidence="1">
    <location>
        <begin position="65"/>
        <end position="86"/>
    </location>
</feature>
<gene>
    <name evidence="2" type="ORF">LSINAPIS_LOCUS111</name>
</gene>
<evidence type="ECO:0000313" key="3">
    <source>
        <dbReference type="Proteomes" id="UP000324832"/>
    </source>
</evidence>